<protein>
    <submittedName>
        <fullName evidence="3">Putative endonuclease</fullName>
    </submittedName>
</protein>
<keyword evidence="3" id="KW-0255">Endonuclease</keyword>
<dbReference type="InterPro" id="IPR000305">
    <property type="entry name" value="GIY-YIG_endonuc"/>
</dbReference>
<dbReference type="CDD" id="cd10448">
    <property type="entry name" value="GIY-YIG_unchar_3"/>
    <property type="match status" value="1"/>
</dbReference>
<dbReference type="InterPro" id="IPR035901">
    <property type="entry name" value="GIY-YIG_endonuc_sf"/>
</dbReference>
<comment type="caution">
    <text evidence="3">The sequence shown here is derived from an EMBL/GenBank/DDBJ whole genome shotgun (WGS) entry which is preliminary data.</text>
</comment>
<keyword evidence="3" id="KW-0378">Hydrolase</keyword>
<evidence type="ECO:0000259" key="2">
    <source>
        <dbReference type="PROSITE" id="PS50164"/>
    </source>
</evidence>
<accession>A0A2T0WSW2</accession>
<dbReference type="Proteomes" id="UP000238157">
    <property type="component" value="Unassembled WGS sequence"/>
</dbReference>
<dbReference type="Gene3D" id="3.40.1440.10">
    <property type="entry name" value="GIY-YIG endonuclease"/>
    <property type="match status" value="1"/>
</dbReference>
<evidence type="ECO:0000256" key="1">
    <source>
        <dbReference type="ARBA" id="ARBA00007435"/>
    </source>
</evidence>
<dbReference type="SMART" id="SM00465">
    <property type="entry name" value="GIYc"/>
    <property type="match status" value="1"/>
</dbReference>
<proteinExistence type="inferred from homology"/>
<keyword evidence="4" id="KW-1185">Reference proteome</keyword>
<name>A0A2T0WSW2_9BACT</name>
<dbReference type="PROSITE" id="PS50164">
    <property type="entry name" value="GIY_YIG"/>
    <property type="match status" value="1"/>
</dbReference>
<dbReference type="GO" id="GO:0004519">
    <property type="term" value="F:endonuclease activity"/>
    <property type="evidence" value="ECO:0007669"/>
    <property type="project" value="UniProtKB-KW"/>
</dbReference>
<dbReference type="AlphaFoldDB" id="A0A2T0WSW2"/>
<dbReference type="EMBL" id="PVTR01000002">
    <property type="protein sequence ID" value="PRY89782.1"/>
    <property type="molecule type" value="Genomic_DNA"/>
</dbReference>
<gene>
    <name evidence="3" type="ORF">CLW00_102258</name>
</gene>
<feature type="domain" description="GIY-YIG" evidence="2">
    <location>
        <begin position="4"/>
        <end position="81"/>
    </location>
</feature>
<reference evidence="3 4" key="1">
    <citation type="submission" date="2018-03" db="EMBL/GenBank/DDBJ databases">
        <title>Genomic Encyclopedia of Archaeal and Bacterial Type Strains, Phase II (KMG-II): from individual species to whole genera.</title>
        <authorList>
            <person name="Goeker M."/>
        </authorList>
    </citation>
    <scope>NUCLEOTIDE SEQUENCE [LARGE SCALE GENOMIC DNA]</scope>
    <source>
        <strain evidence="3 4">DSM 27929</strain>
    </source>
</reference>
<dbReference type="Pfam" id="PF01541">
    <property type="entry name" value="GIY-YIG"/>
    <property type="match status" value="1"/>
</dbReference>
<comment type="similarity">
    <text evidence="1">Belongs to the UPF0213 family.</text>
</comment>
<evidence type="ECO:0000313" key="4">
    <source>
        <dbReference type="Proteomes" id="UP000238157"/>
    </source>
</evidence>
<sequence>MKRHEYFVYILTNFAKTVLYVGMTNNLSKRLAEHNEKLNPESFTSKYNCCHLVHWESYQYVREAIAREKEIKKWRRSKKEALIAEYNPGWKFLNEEVLGN</sequence>
<dbReference type="RefSeq" id="WP_106132468.1">
    <property type="nucleotide sequence ID" value="NZ_PVTR01000002.1"/>
</dbReference>
<dbReference type="PANTHER" id="PTHR34477:SF5">
    <property type="entry name" value="BSL5627 PROTEIN"/>
    <property type="match status" value="1"/>
</dbReference>
<dbReference type="OrthoDB" id="1495241at2"/>
<dbReference type="SUPFAM" id="SSF82771">
    <property type="entry name" value="GIY-YIG endonuclease"/>
    <property type="match status" value="1"/>
</dbReference>
<evidence type="ECO:0000313" key="3">
    <source>
        <dbReference type="EMBL" id="PRY89782.1"/>
    </source>
</evidence>
<keyword evidence="3" id="KW-0540">Nuclease</keyword>
<dbReference type="PANTHER" id="PTHR34477">
    <property type="entry name" value="UPF0213 PROTEIN YHBQ"/>
    <property type="match status" value="1"/>
</dbReference>
<organism evidence="3 4">
    <name type="scientific">Mongoliibacter ruber</name>
    <dbReference type="NCBI Taxonomy" id="1750599"/>
    <lineage>
        <taxon>Bacteria</taxon>
        <taxon>Pseudomonadati</taxon>
        <taxon>Bacteroidota</taxon>
        <taxon>Cytophagia</taxon>
        <taxon>Cytophagales</taxon>
        <taxon>Cyclobacteriaceae</taxon>
        <taxon>Mongoliibacter</taxon>
    </lineage>
</organism>
<dbReference type="InterPro" id="IPR050190">
    <property type="entry name" value="UPF0213_domain"/>
</dbReference>